<evidence type="ECO:0000256" key="1">
    <source>
        <dbReference type="SAM" id="SignalP"/>
    </source>
</evidence>
<reference evidence="2" key="1">
    <citation type="journal article" date="2020" name="Stud. Mycol.">
        <title>101 Dothideomycetes genomes: a test case for predicting lifestyles and emergence of pathogens.</title>
        <authorList>
            <person name="Haridas S."/>
            <person name="Albert R."/>
            <person name="Binder M."/>
            <person name="Bloem J."/>
            <person name="Labutti K."/>
            <person name="Salamov A."/>
            <person name="Andreopoulos B."/>
            <person name="Baker S."/>
            <person name="Barry K."/>
            <person name="Bills G."/>
            <person name="Bluhm B."/>
            <person name="Cannon C."/>
            <person name="Castanera R."/>
            <person name="Culley D."/>
            <person name="Daum C."/>
            <person name="Ezra D."/>
            <person name="Gonzalez J."/>
            <person name="Henrissat B."/>
            <person name="Kuo A."/>
            <person name="Liang C."/>
            <person name="Lipzen A."/>
            <person name="Lutzoni F."/>
            <person name="Magnuson J."/>
            <person name="Mondo S."/>
            <person name="Nolan M."/>
            <person name="Ohm R."/>
            <person name="Pangilinan J."/>
            <person name="Park H.-J."/>
            <person name="Ramirez L."/>
            <person name="Alfaro M."/>
            <person name="Sun H."/>
            <person name="Tritt A."/>
            <person name="Yoshinaga Y."/>
            <person name="Zwiers L.-H."/>
            <person name="Turgeon B."/>
            <person name="Goodwin S."/>
            <person name="Spatafora J."/>
            <person name="Crous P."/>
            <person name="Grigoriev I."/>
        </authorList>
    </citation>
    <scope>NUCLEOTIDE SEQUENCE</scope>
    <source>
        <strain evidence="2">CBS 627.86</strain>
    </source>
</reference>
<dbReference type="EMBL" id="ML977314">
    <property type="protein sequence ID" value="KAF2120266.1"/>
    <property type="molecule type" value="Genomic_DNA"/>
</dbReference>
<dbReference type="OrthoDB" id="5430620at2759"/>
<organism evidence="2 3">
    <name type="scientific">Lophiotrema nucula</name>
    <dbReference type="NCBI Taxonomy" id="690887"/>
    <lineage>
        <taxon>Eukaryota</taxon>
        <taxon>Fungi</taxon>
        <taxon>Dikarya</taxon>
        <taxon>Ascomycota</taxon>
        <taxon>Pezizomycotina</taxon>
        <taxon>Dothideomycetes</taxon>
        <taxon>Pleosporomycetidae</taxon>
        <taxon>Pleosporales</taxon>
        <taxon>Lophiotremataceae</taxon>
        <taxon>Lophiotrema</taxon>
    </lineage>
</organism>
<sequence length="221" mass="23959">MIRSVPSLLHAFVLLPFASGLPHISARQDDGPGLHTLTAYAPENNIYNGLKVEYKSSLNVFQEKTSSICPIAPAECPNGTDTVFLGVFNPSSEVPGGQIFYVEFEGLTRITVQHTHSFPPGAYPYNYPWTWHAFDSIPSPAACPTDDELYNCGVPTGYFTFKAPNGPESYEGGLKACPNENDASVISVYGVTLAFNRTGCVDLEGLATHTYTGVNPPVWAY</sequence>
<keyword evidence="3" id="KW-1185">Reference proteome</keyword>
<keyword evidence="1" id="KW-0732">Signal</keyword>
<evidence type="ECO:0000313" key="2">
    <source>
        <dbReference type="EMBL" id="KAF2120266.1"/>
    </source>
</evidence>
<accession>A0A6A5ZM70</accession>
<dbReference type="InterPro" id="IPR052820">
    <property type="entry name" value="PhiA_domain"/>
</dbReference>
<name>A0A6A5ZM70_9PLEO</name>
<dbReference type="PANTHER" id="PTHR42047">
    <property type="entry name" value="PROTEIN, PUTATIVE (AFU_ORTHOLOGUE AFUA_6G03560)-RELATED"/>
    <property type="match status" value="1"/>
</dbReference>
<feature type="chain" id="PRO_5025408788" description="Ubiquitin 3 binding protein But2 C-terminal domain-containing protein" evidence="1">
    <location>
        <begin position="21"/>
        <end position="221"/>
    </location>
</feature>
<dbReference type="AlphaFoldDB" id="A0A6A5ZM70"/>
<evidence type="ECO:0000313" key="3">
    <source>
        <dbReference type="Proteomes" id="UP000799770"/>
    </source>
</evidence>
<dbReference type="PANTHER" id="PTHR42047:SF1">
    <property type="entry name" value="PROTEIN, PUTATIVE (AFU_ORTHOLOGUE AFUA_6G03560)-RELATED"/>
    <property type="match status" value="1"/>
</dbReference>
<dbReference type="Proteomes" id="UP000799770">
    <property type="component" value="Unassembled WGS sequence"/>
</dbReference>
<feature type="signal peptide" evidence="1">
    <location>
        <begin position="1"/>
        <end position="20"/>
    </location>
</feature>
<gene>
    <name evidence="2" type="ORF">BDV96DRAFT_642109</name>
</gene>
<evidence type="ECO:0008006" key="4">
    <source>
        <dbReference type="Google" id="ProtNLM"/>
    </source>
</evidence>
<proteinExistence type="predicted"/>
<protein>
    <recommendedName>
        <fullName evidence="4">Ubiquitin 3 binding protein But2 C-terminal domain-containing protein</fullName>
    </recommendedName>
</protein>